<dbReference type="Proteomes" id="UP001151760">
    <property type="component" value="Unassembled WGS sequence"/>
</dbReference>
<evidence type="ECO:0000313" key="2">
    <source>
        <dbReference type="EMBL" id="GJS83002.1"/>
    </source>
</evidence>
<feature type="transmembrane region" description="Helical" evidence="1">
    <location>
        <begin position="86"/>
        <end position="118"/>
    </location>
</feature>
<evidence type="ECO:0000256" key="1">
    <source>
        <dbReference type="SAM" id="Phobius"/>
    </source>
</evidence>
<protein>
    <recommendedName>
        <fullName evidence="4">Transmembrane protein</fullName>
    </recommendedName>
</protein>
<dbReference type="PANTHER" id="PTHR33133">
    <property type="entry name" value="OS08G0107100 PROTEIN-RELATED"/>
    <property type="match status" value="1"/>
</dbReference>
<keyword evidence="1" id="KW-0472">Membrane</keyword>
<proteinExistence type="predicted"/>
<keyword evidence="1" id="KW-1133">Transmembrane helix</keyword>
<sequence length="329" mass="38183">MDKPQEEMQELGFFGIYKETFKTILEWKKIFTQITLSFILPLSFIFILHYVIADLLDWNIYHAEERVDNSNTYNHHLYHKLSSAWIGYWVFKLIFMSLLLLFSLLSTAAIVYTIAEMYTGNEVTFKKVLKIVPTVWKRLALTFLWSYFGFFVYNVVTGVVFMIWYTTTNLDGVLSDVMFWIIFVMYWIGLIYITVLWQLASVVTVLEGSSGIQAVLKSNALIKGKRWLSWFIFFVLYIIFVGDLFLFFAFMSYGFINLIVGIVSVFILMNVFLLGYVAQTMLYLVCKSYHSEPIDKAGLSSQLGGYLGEFEPSSKANNDIQLGQPQFQV</sequence>
<reference evidence="2" key="2">
    <citation type="submission" date="2022-01" db="EMBL/GenBank/DDBJ databases">
        <authorList>
            <person name="Yamashiro T."/>
            <person name="Shiraishi A."/>
            <person name="Satake H."/>
            <person name="Nakayama K."/>
        </authorList>
    </citation>
    <scope>NUCLEOTIDE SEQUENCE</scope>
</reference>
<feature type="transmembrane region" description="Helical" evidence="1">
    <location>
        <begin position="255"/>
        <end position="278"/>
    </location>
</feature>
<reference evidence="2" key="1">
    <citation type="journal article" date="2022" name="Int. J. Mol. Sci.">
        <title>Draft Genome of Tanacetum Coccineum: Genomic Comparison of Closely Related Tanacetum-Family Plants.</title>
        <authorList>
            <person name="Yamashiro T."/>
            <person name="Shiraishi A."/>
            <person name="Nakayama K."/>
            <person name="Satake H."/>
        </authorList>
    </citation>
    <scope>NUCLEOTIDE SEQUENCE</scope>
</reference>
<feature type="transmembrane region" description="Helical" evidence="1">
    <location>
        <begin position="139"/>
        <end position="165"/>
    </location>
</feature>
<dbReference type="PANTHER" id="PTHR33133:SF59">
    <property type="entry name" value="TRANSMEMBRANE PROTEIN"/>
    <property type="match status" value="1"/>
</dbReference>
<evidence type="ECO:0008006" key="4">
    <source>
        <dbReference type="Google" id="ProtNLM"/>
    </source>
</evidence>
<feature type="transmembrane region" description="Helical" evidence="1">
    <location>
        <begin position="30"/>
        <end position="52"/>
    </location>
</feature>
<feature type="transmembrane region" description="Helical" evidence="1">
    <location>
        <begin position="177"/>
        <end position="206"/>
    </location>
</feature>
<evidence type="ECO:0000313" key="3">
    <source>
        <dbReference type="Proteomes" id="UP001151760"/>
    </source>
</evidence>
<dbReference type="EMBL" id="BQNB010010869">
    <property type="protein sequence ID" value="GJS83002.1"/>
    <property type="molecule type" value="Genomic_DNA"/>
</dbReference>
<organism evidence="2 3">
    <name type="scientific">Tanacetum coccineum</name>
    <dbReference type="NCBI Taxonomy" id="301880"/>
    <lineage>
        <taxon>Eukaryota</taxon>
        <taxon>Viridiplantae</taxon>
        <taxon>Streptophyta</taxon>
        <taxon>Embryophyta</taxon>
        <taxon>Tracheophyta</taxon>
        <taxon>Spermatophyta</taxon>
        <taxon>Magnoliopsida</taxon>
        <taxon>eudicotyledons</taxon>
        <taxon>Gunneridae</taxon>
        <taxon>Pentapetalae</taxon>
        <taxon>asterids</taxon>
        <taxon>campanulids</taxon>
        <taxon>Asterales</taxon>
        <taxon>Asteraceae</taxon>
        <taxon>Asteroideae</taxon>
        <taxon>Anthemideae</taxon>
        <taxon>Anthemidinae</taxon>
        <taxon>Tanacetum</taxon>
    </lineage>
</organism>
<keyword evidence="1" id="KW-0812">Transmembrane</keyword>
<name>A0ABQ4Z1G7_9ASTR</name>
<gene>
    <name evidence="2" type="ORF">Tco_0749543</name>
</gene>
<keyword evidence="3" id="KW-1185">Reference proteome</keyword>
<accession>A0ABQ4Z1G7</accession>
<comment type="caution">
    <text evidence="2">The sequence shown here is derived from an EMBL/GenBank/DDBJ whole genome shotgun (WGS) entry which is preliminary data.</text>
</comment>
<feature type="transmembrane region" description="Helical" evidence="1">
    <location>
        <begin position="227"/>
        <end position="249"/>
    </location>
</feature>